<name>A0A4Y9AG37_9BACI</name>
<dbReference type="PIRSF" id="PIRSF005355">
    <property type="entry name" value="UBIAD1"/>
    <property type="match status" value="1"/>
</dbReference>
<evidence type="ECO:0000256" key="6">
    <source>
        <dbReference type="ARBA" id="ARBA00022989"/>
    </source>
</evidence>
<dbReference type="GO" id="GO:0009234">
    <property type="term" value="P:menaquinone biosynthetic process"/>
    <property type="evidence" value="ECO:0007669"/>
    <property type="project" value="UniProtKB-UniPathway"/>
</dbReference>
<keyword evidence="3" id="KW-0474">Menaquinone biosynthesis</keyword>
<evidence type="ECO:0000256" key="2">
    <source>
        <dbReference type="ARBA" id="ARBA00004863"/>
    </source>
</evidence>
<dbReference type="Gene3D" id="1.10.357.140">
    <property type="entry name" value="UbiA prenyltransferase"/>
    <property type="match status" value="1"/>
</dbReference>
<keyword evidence="4 9" id="KW-0808">Transferase</keyword>
<reference evidence="9 10" key="1">
    <citation type="submission" date="2019-03" db="EMBL/GenBank/DDBJ databases">
        <title>Genome sequence of Lentibacillus salicampi ATCC BAA-719.</title>
        <authorList>
            <person name="Maclea K.S."/>
            <person name="Simoes Junior M."/>
        </authorList>
    </citation>
    <scope>NUCLEOTIDE SEQUENCE [LARGE SCALE GENOMIC DNA]</scope>
    <source>
        <strain evidence="9 10">ATCC BAA-719</strain>
    </source>
</reference>
<keyword evidence="6 8" id="KW-1133">Transmembrane helix</keyword>
<proteinExistence type="predicted"/>
<feature type="transmembrane region" description="Helical" evidence="8">
    <location>
        <begin position="50"/>
        <end position="70"/>
    </location>
</feature>
<feature type="transmembrane region" description="Helical" evidence="8">
    <location>
        <begin position="21"/>
        <end position="44"/>
    </location>
</feature>
<evidence type="ECO:0000256" key="4">
    <source>
        <dbReference type="ARBA" id="ARBA00022679"/>
    </source>
</evidence>
<dbReference type="AlphaFoldDB" id="A0A4Y9AG37"/>
<sequence>MLQLAVHNKKNVYYYRASSLQLFRPITLTGSITPILSGTGLAVIQGSFRINIFVVMLAASLLVQSATNLFNDFYDFRYGQDHDKWTADVSEAHGPAHHIVPYIAVTMLGFAVLLGIWLAMQSTFWIIPVGVASIIFGYLYSAGPHPLCGVGLGETVAFTFLGPVVTILSYVVQGYSLDLTITAVSLPFAFVIASMILTNNIRDIKKDHTFRNTLATLLGRKYAIHLLNILLTLPYLTVLVLIMADTVPSSSGIVLLALPAAIRLRWSFRKGSPRADELSGMKWAAWHHWAFGLLFALGIWL</sequence>
<evidence type="ECO:0000313" key="9">
    <source>
        <dbReference type="EMBL" id="TFJ93351.1"/>
    </source>
</evidence>
<protein>
    <submittedName>
        <fullName evidence="9">Prenyltransferase</fullName>
    </submittedName>
</protein>
<dbReference type="InterPro" id="IPR026046">
    <property type="entry name" value="UBIAD1"/>
</dbReference>
<dbReference type="UniPathway" id="UPA00079"/>
<dbReference type="PANTHER" id="PTHR13929:SF0">
    <property type="entry name" value="UBIA PRENYLTRANSFERASE DOMAIN-CONTAINING PROTEIN 1"/>
    <property type="match status" value="1"/>
</dbReference>
<gene>
    <name evidence="9" type="ORF">E4U82_07645</name>
</gene>
<feature type="transmembrane region" description="Helical" evidence="8">
    <location>
        <begin position="99"/>
        <end position="119"/>
    </location>
</feature>
<feature type="transmembrane region" description="Helical" evidence="8">
    <location>
        <begin position="155"/>
        <end position="173"/>
    </location>
</feature>
<dbReference type="OrthoDB" id="9767568at2"/>
<dbReference type="GO" id="GO:0004659">
    <property type="term" value="F:prenyltransferase activity"/>
    <property type="evidence" value="ECO:0007669"/>
    <property type="project" value="InterPro"/>
</dbReference>
<evidence type="ECO:0000313" key="10">
    <source>
        <dbReference type="Proteomes" id="UP000298484"/>
    </source>
</evidence>
<evidence type="ECO:0000256" key="1">
    <source>
        <dbReference type="ARBA" id="ARBA00004141"/>
    </source>
</evidence>
<evidence type="ECO:0000256" key="5">
    <source>
        <dbReference type="ARBA" id="ARBA00022692"/>
    </source>
</evidence>
<feature type="transmembrane region" description="Helical" evidence="8">
    <location>
        <begin position="125"/>
        <end position="143"/>
    </location>
</feature>
<dbReference type="EMBL" id="SRHY01000007">
    <property type="protein sequence ID" value="TFJ93351.1"/>
    <property type="molecule type" value="Genomic_DNA"/>
</dbReference>
<evidence type="ECO:0000256" key="8">
    <source>
        <dbReference type="SAM" id="Phobius"/>
    </source>
</evidence>
<comment type="caution">
    <text evidence="9">The sequence shown here is derived from an EMBL/GenBank/DDBJ whole genome shotgun (WGS) entry which is preliminary data.</text>
</comment>
<dbReference type="GO" id="GO:0016020">
    <property type="term" value="C:membrane"/>
    <property type="evidence" value="ECO:0007669"/>
    <property type="project" value="UniProtKB-SubCell"/>
</dbReference>
<dbReference type="RefSeq" id="WP_135109615.1">
    <property type="nucleotide sequence ID" value="NZ_SRHY01000007.1"/>
</dbReference>
<dbReference type="CDD" id="cd13962">
    <property type="entry name" value="PT_UbiA_UBIAD1"/>
    <property type="match status" value="1"/>
</dbReference>
<keyword evidence="10" id="KW-1185">Reference proteome</keyword>
<evidence type="ECO:0000256" key="3">
    <source>
        <dbReference type="ARBA" id="ARBA00022428"/>
    </source>
</evidence>
<evidence type="ECO:0000256" key="7">
    <source>
        <dbReference type="ARBA" id="ARBA00023136"/>
    </source>
</evidence>
<dbReference type="GO" id="GO:0042371">
    <property type="term" value="P:vitamin K biosynthetic process"/>
    <property type="evidence" value="ECO:0007669"/>
    <property type="project" value="TreeGrafter"/>
</dbReference>
<comment type="pathway">
    <text evidence="2">Quinol/quinone metabolism; menaquinone biosynthesis.</text>
</comment>
<organism evidence="9 10">
    <name type="scientific">Lentibacillus salicampi</name>
    <dbReference type="NCBI Taxonomy" id="175306"/>
    <lineage>
        <taxon>Bacteria</taxon>
        <taxon>Bacillati</taxon>
        <taxon>Bacillota</taxon>
        <taxon>Bacilli</taxon>
        <taxon>Bacillales</taxon>
        <taxon>Bacillaceae</taxon>
        <taxon>Lentibacillus</taxon>
    </lineage>
</organism>
<dbReference type="InterPro" id="IPR000537">
    <property type="entry name" value="UbiA_prenyltransferase"/>
</dbReference>
<dbReference type="InterPro" id="IPR044878">
    <property type="entry name" value="UbiA_sf"/>
</dbReference>
<keyword evidence="7 8" id="KW-0472">Membrane</keyword>
<dbReference type="Pfam" id="PF01040">
    <property type="entry name" value="UbiA"/>
    <property type="match status" value="1"/>
</dbReference>
<feature type="transmembrane region" description="Helical" evidence="8">
    <location>
        <begin position="222"/>
        <end position="244"/>
    </location>
</feature>
<dbReference type="Proteomes" id="UP000298484">
    <property type="component" value="Unassembled WGS sequence"/>
</dbReference>
<feature type="transmembrane region" description="Helical" evidence="8">
    <location>
        <begin position="179"/>
        <end position="201"/>
    </location>
</feature>
<comment type="subcellular location">
    <subcellularLocation>
        <location evidence="1">Membrane</location>
        <topology evidence="1">Multi-pass membrane protein</topology>
    </subcellularLocation>
</comment>
<feature type="transmembrane region" description="Helical" evidence="8">
    <location>
        <begin position="280"/>
        <end position="300"/>
    </location>
</feature>
<dbReference type="PANTHER" id="PTHR13929">
    <property type="entry name" value="1,4-DIHYDROXY-2-NAPHTHOATE OCTAPRENYLTRANSFERASE"/>
    <property type="match status" value="1"/>
</dbReference>
<accession>A0A4Y9AG37</accession>
<keyword evidence="5 8" id="KW-0812">Transmembrane</keyword>